<accession>A0ABM7X2D3</accession>
<gene>
    <name evidence="2" type="ORF">AMOR_49560</name>
</gene>
<reference evidence="3" key="1">
    <citation type="journal article" date="2022" name="Int. J. Syst. Evol. Microbiol.">
        <title>Anaeromyxobacter oryzae sp. nov., Anaeromyxobacter diazotrophicus sp. nov. and Anaeromyxobacter paludicola sp. nov., isolated from paddy soils.</title>
        <authorList>
            <person name="Itoh H."/>
            <person name="Xu Z."/>
            <person name="Mise K."/>
            <person name="Masuda Y."/>
            <person name="Ushijima N."/>
            <person name="Hayakawa C."/>
            <person name="Shiratori Y."/>
            <person name="Senoo K."/>
        </authorList>
    </citation>
    <scope>NUCLEOTIDE SEQUENCE [LARGE SCALE GENOMIC DNA]</scope>
    <source>
        <strain evidence="3">Red232</strain>
    </source>
</reference>
<name>A0ABM7X2D3_9BACT</name>
<feature type="signal peptide" evidence="1">
    <location>
        <begin position="1"/>
        <end position="28"/>
    </location>
</feature>
<dbReference type="EMBL" id="AP025591">
    <property type="protein sequence ID" value="BDG05960.1"/>
    <property type="molecule type" value="Genomic_DNA"/>
</dbReference>
<dbReference type="RefSeq" id="WP_248355171.1">
    <property type="nucleotide sequence ID" value="NZ_AP025591.1"/>
</dbReference>
<dbReference type="InterPro" id="IPR021268">
    <property type="entry name" value="DUF2845"/>
</dbReference>
<dbReference type="Pfam" id="PF11006">
    <property type="entry name" value="DUF2845"/>
    <property type="match status" value="2"/>
</dbReference>
<evidence type="ECO:0000256" key="1">
    <source>
        <dbReference type="SAM" id="SignalP"/>
    </source>
</evidence>
<protein>
    <recommendedName>
        <fullName evidence="4">DUF2845 domain-containing protein</fullName>
    </recommendedName>
</protein>
<keyword evidence="1" id="KW-0732">Signal</keyword>
<organism evidence="2 3">
    <name type="scientific">Anaeromyxobacter oryzae</name>
    <dbReference type="NCBI Taxonomy" id="2918170"/>
    <lineage>
        <taxon>Bacteria</taxon>
        <taxon>Pseudomonadati</taxon>
        <taxon>Myxococcota</taxon>
        <taxon>Myxococcia</taxon>
        <taxon>Myxococcales</taxon>
        <taxon>Cystobacterineae</taxon>
        <taxon>Anaeromyxobacteraceae</taxon>
        <taxon>Anaeromyxobacter</taxon>
    </lineage>
</organism>
<sequence>MLARTRTLVLAGSIVALCAILGPQRAVASESSLSCDGGIVAVGDTRVDLLGKCGEPALREARPASTSAIVVSGQPPAVTGASVSAIVEQWTYNFGPGRFLMTVTLEAGKVMLIERGGYGYEPARVGTTRTAPGFCDTSRVRPGDLKLDVLARCGEPTTKDTRREKRPVPIDGPSGGTATAFVTVEVEVWTYDAGPQRFISIVTLENGKVAAVDRGGYGYRR</sequence>
<evidence type="ECO:0000313" key="3">
    <source>
        <dbReference type="Proteomes" id="UP001162891"/>
    </source>
</evidence>
<evidence type="ECO:0008006" key="4">
    <source>
        <dbReference type="Google" id="ProtNLM"/>
    </source>
</evidence>
<keyword evidence="3" id="KW-1185">Reference proteome</keyword>
<evidence type="ECO:0000313" key="2">
    <source>
        <dbReference type="EMBL" id="BDG05960.1"/>
    </source>
</evidence>
<proteinExistence type="predicted"/>
<dbReference type="Proteomes" id="UP001162891">
    <property type="component" value="Chromosome"/>
</dbReference>
<feature type="chain" id="PRO_5045902576" description="DUF2845 domain-containing protein" evidence="1">
    <location>
        <begin position="29"/>
        <end position="221"/>
    </location>
</feature>